<accession>A0ABT2D4F2</accession>
<gene>
    <name evidence="3" type="ORF">NX778_19270</name>
</gene>
<dbReference type="Proteomes" id="UP001204621">
    <property type="component" value="Unassembled WGS sequence"/>
</dbReference>
<evidence type="ECO:0008006" key="5">
    <source>
        <dbReference type="Google" id="ProtNLM"/>
    </source>
</evidence>
<proteinExistence type="predicted"/>
<sequence>MRSITFARGAALACALLAANIASAQERLNDSDVPPAVAQKQKQEIRHGDPARWYKPQSRLQNLHKEIGAAYDEAKRACAQESKSERSSCLADARSTYRNDMANARNLANAPPPQMGTSSSSETKSGQ</sequence>
<protein>
    <recommendedName>
        <fullName evidence="5">Secreted protein</fullName>
    </recommendedName>
</protein>
<dbReference type="EMBL" id="JANUGU010000007">
    <property type="protein sequence ID" value="MCS0660218.1"/>
    <property type="molecule type" value="Genomic_DNA"/>
</dbReference>
<feature type="region of interest" description="Disordered" evidence="1">
    <location>
        <begin position="27"/>
        <end position="50"/>
    </location>
</feature>
<feature type="signal peptide" evidence="2">
    <location>
        <begin position="1"/>
        <end position="24"/>
    </location>
</feature>
<name>A0ABT2D4F2_9BURK</name>
<evidence type="ECO:0000256" key="1">
    <source>
        <dbReference type="SAM" id="MobiDB-lite"/>
    </source>
</evidence>
<comment type="caution">
    <text evidence="3">The sequence shown here is derived from an EMBL/GenBank/DDBJ whole genome shotgun (WGS) entry which is preliminary data.</text>
</comment>
<keyword evidence="4" id="KW-1185">Reference proteome</keyword>
<reference evidence="3 4" key="1">
    <citation type="submission" date="2022-08" db="EMBL/GenBank/DDBJ databases">
        <title>Reclassification of Massilia species as members of the genera Telluria, Duganella, Pseudoduganella, Mokoshia gen. nov. and Zemynaea gen. nov. using orthogonal and non-orthogonal genome-based approaches.</title>
        <authorList>
            <person name="Bowman J.P."/>
        </authorList>
    </citation>
    <scope>NUCLEOTIDE SEQUENCE [LARGE SCALE GENOMIC DNA]</scope>
    <source>
        <strain evidence="3 4">JCM 31606</strain>
    </source>
</reference>
<organism evidence="3 4">
    <name type="scientific">Massilia terrae</name>
    <dbReference type="NCBI Taxonomy" id="1811224"/>
    <lineage>
        <taxon>Bacteria</taxon>
        <taxon>Pseudomonadati</taxon>
        <taxon>Pseudomonadota</taxon>
        <taxon>Betaproteobacteria</taxon>
        <taxon>Burkholderiales</taxon>
        <taxon>Oxalobacteraceae</taxon>
        <taxon>Telluria group</taxon>
        <taxon>Massilia</taxon>
    </lineage>
</organism>
<evidence type="ECO:0000256" key="2">
    <source>
        <dbReference type="SAM" id="SignalP"/>
    </source>
</evidence>
<evidence type="ECO:0000313" key="3">
    <source>
        <dbReference type="EMBL" id="MCS0660218.1"/>
    </source>
</evidence>
<feature type="chain" id="PRO_5046035079" description="Secreted protein" evidence="2">
    <location>
        <begin position="25"/>
        <end position="127"/>
    </location>
</feature>
<evidence type="ECO:0000313" key="4">
    <source>
        <dbReference type="Proteomes" id="UP001204621"/>
    </source>
</evidence>
<feature type="compositionally biased region" description="Polar residues" evidence="1">
    <location>
        <begin position="115"/>
        <end position="127"/>
    </location>
</feature>
<feature type="region of interest" description="Disordered" evidence="1">
    <location>
        <begin position="100"/>
        <end position="127"/>
    </location>
</feature>
<feature type="compositionally biased region" description="Basic and acidic residues" evidence="1">
    <location>
        <begin position="41"/>
        <end position="50"/>
    </location>
</feature>
<keyword evidence="2" id="KW-0732">Signal</keyword>
<dbReference type="RefSeq" id="WP_258813405.1">
    <property type="nucleotide sequence ID" value="NZ_JANUGU010000007.1"/>
</dbReference>